<accession>A0A915I7L0</accession>
<keyword evidence="5" id="KW-0879">Wnt signaling pathway</keyword>
<evidence type="ECO:0000256" key="5">
    <source>
        <dbReference type="ARBA" id="ARBA00022687"/>
    </source>
</evidence>
<reference evidence="10" key="1">
    <citation type="submission" date="2022-11" db="UniProtKB">
        <authorList>
            <consortium name="WormBaseParasite"/>
        </authorList>
    </citation>
    <scope>IDENTIFICATION</scope>
</reference>
<evidence type="ECO:0000256" key="7">
    <source>
        <dbReference type="ARBA" id="ARBA00023157"/>
    </source>
</evidence>
<evidence type="ECO:0000313" key="9">
    <source>
        <dbReference type="Proteomes" id="UP000887565"/>
    </source>
</evidence>
<comment type="subcellular location">
    <subcellularLocation>
        <location evidence="1">Secreted</location>
    </subcellularLocation>
</comment>
<evidence type="ECO:0000313" key="10">
    <source>
        <dbReference type="WBParaSite" id="nRc.2.0.1.t10140-RA"/>
    </source>
</evidence>
<name>A0A915I7L0_ROMCU</name>
<dbReference type="InterPro" id="IPR039863">
    <property type="entry name" value="DKK1-4"/>
</dbReference>
<keyword evidence="6" id="KW-0732">Signal</keyword>
<dbReference type="Proteomes" id="UP000887565">
    <property type="component" value="Unplaced"/>
</dbReference>
<dbReference type="AlphaFoldDB" id="A0A915I7L0"/>
<evidence type="ECO:0000256" key="4">
    <source>
        <dbReference type="ARBA" id="ARBA00022525"/>
    </source>
</evidence>
<dbReference type="GO" id="GO:0090090">
    <property type="term" value="P:negative regulation of canonical Wnt signaling pathway"/>
    <property type="evidence" value="ECO:0007669"/>
    <property type="project" value="TreeGrafter"/>
</dbReference>
<dbReference type="GO" id="GO:0039706">
    <property type="term" value="F:co-receptor binding"/>
    <property type="evidence" value="ECO:0007669"/>
    <property type="project" value="TreeGrafter"/>
</dbReference>
<dbReference type="OMA" id="GPSMCCA"/>
<protein>
    <submittedName>
        <fullName evidence="10">Dickkopf N-terminal cysteine-rich domain-containing protein</fullName>
    </submittedName>
</protein>
<dbReference type="GO" id="GO:0005615">
    <property type="term" value="C:extracellular space"/>
    <property type="evidence" value="ECO:0007669"/>
    <property type="project" value="TreeGrafter"/>
</dbReference>
<dbReference type="Pfam" id="PF04706">
    <property type="entry name" value="Dickkopf_N"/>
    <property type="match status" value="1"/>
</dbReference>
<evidence type="ECO:0000256" key="2">
    <source>
        <dbReference type="ARBA" id="ARBA00010842"/>
    </source>
</evidence>
<evidence type="ECO:0000259" key="8">
    <source>
        <dbReference type="Pfam" id="PF04706"/>
    </source>
</evidence>
<dbReference type="PANTHER" id="PTHR12113">
    <property type="entry name" value="DICKKOPF3-LIKE 3"/>
    <property type="match status" value="1"/>
</dbReference>
<evidence type="ECO:0000256" key="3">
    <source>
        <dbReference type="ARBA" id="ARBA00022473"/>
    </source>
</evidence>
<dbReference type="GO" id="GO:0048019">
    <property type="term" value="F:receptor antagonist activity"/>
    <property type="evidence" value="ECO:0007669"/>
    <property type="project" value="TreeGrafter"/>
</dbReference>
<dbReference type="InterPro" id="IPR006796">
    <property type="entry name" value="Dickkopf_N"/>
</dbReference>
<sequence>MNGLNQACKEHRQCDFNSFCDFHYGICKPYRTHGQMCRSDDHCAKNLQCTFGRCASLPKLGHNGARCKDDGDCLPSLCCARQHGQKVCKPKLKLGQNCFVSEGGLSEWLNSMCPCDEGLICGFSSSKGRSRYAF</sequence>
<evidence type="ECO:0000256" key="6">
    <source>
        <dbReference type="ARBA" id="ARBA00022729"/>
    </source>
</evidence>
<evidence type="ECO:0000256" key="1">
    <source>
        <dbReference type="ARBA" id="ARBA00004613"/>
    </source>
</evidence>
<keyword evidence="9" id="KW-1185">Reference proteome</keyword>
<proteinExistence type="inferred from homology"/>
<comment type="similarity">
    <text evidence="2">Belongs to the dickkopf family.</text>
</comment>
<feature type="domain" description="Dickkopf N-terminal cysteine-rich" evidence="8">
    <location>
        <begin position="8"/>
        <end position="55"/>
    </location>
</feature>
<dbReference type="PANTHER" id="PTHR12113:SF31">
    <property type="entry name" value="DICKKOPF N-TERMINAL CYSTEINE-RICH DOMAIN-CONTAINING PROTEIN"/>
    <property type="match status" value="1"/>
</dbReference>
<dbReference type="Gene3D" id="2.10.80.10">
    <property type="entry name" value="Lipase, subunit A"/>
    <property type="match status" value="1"/>
</dbReference>
<keyword evidence="7" id="KW-1015">Disulfide bond</keyword>
<keyword evidence="4" id="KW-0964">Secreted</keyword>
<organism evidence="9 10">
    <name type="scientific">Romanomermis culicivorax</name>
    <name type="common">Nematode worm</name>
    <dbReference type="NCBI Taxonomy" id="13658"/>
    <lineage>
        <taxon>Eukaryota</taxon>
        <taxon>Metazoa</taxon>
        <taxon>Ecdysozoa</taxon>
        <taxon>Nematoda</taxon>
        <taxon>Enoplea</taxon>
        <taxon>Dorylaimia</taxon>
        <taxon>Mermithida</taxon>
        <taxon>Mermithoidea</taxon>
        <taxon>Mermithidae</taxon>
        <taxon>Romanomermis</taxon>
    </lineage>
</organism>
<keyword evidence="3" id="KW-0217">Developmental protein</keyword>
<dbReference type="WBParaSite" id="nRc.2.0.1.t10140-RA">
    <property type="protein sequence ID" value="nRc.2.0.1.t10140-RA"/>
    <property type="gene ID" value="nRc.2.0.1.g10140"/>
</dbReference>